<reference evidence="2" key="1">
    <citation type="journal article" date="2022" name="Int. J. Mol. Sci.">
        <title>Draft Genome of Tanacetum Coccineum: Genomic Comparison of Closely Related Tanacetum-Family Plants.</title>
        <authorList>
            <person name="Yamashiro T."/>
            <person name="Shiraishi A."/>
            <person name="Nakayama K."/>
            <person name="Satake H."/>
        </authorList>
    </citation>
    <scope>NUCLEOTIDE SEQUENCE</scope>
</reference>
<evidence type="ECO:0000313" key="2">
    <source>
        <dbReference type="EMBL" id="GJS60595.1"/>
    </source>
</evidence>
<protein>
    <submittedName>
        <fullName evidence="2">Uncharacterized protein</fullName>
    </submittedName>
</protein>
<proteinExistence type="predicted"/>
<feature type="compositionally biased region" description="Basic and acidic residues" evidence="1">
    <location>
        <begin position="362"/>
        <end position="371"/>
    </location>
</feature>
<comment type="caution">
    <text evidence="2">The sequence shown here is derived from an EMBL/GenBank/DDBJ whole genome shotgun (WGS) entry which is preliminary data.</text>
</comment>
<feature type="region of interest" description="Disordered" evidence="1">
    <location>
        <begin position="339"/>
        <end position="402"/>
    </location>
</feature>
<keyword evidence="3" id="KW-1185">Reference proteome</keyword>
<sequence length="424" mass="48299">MRINYEYLEDSIRLIQDMESIRIIPWKLLQQWSLLQEIPNTPYPIHGYAGYDDLHNLSSVEAEFPAIVINNAVAPQDELQCKSQVNMALPPREQRYRFLRYEGLEYPDTDIVDYEGRLARIHRREVYRVHVLNFRRLLNLMAEGLSGRMLMEHRDEADEAYELEAVHLSLGITHGGGDADGWVWCLLGRECETDPRQGGSERLLDEDLIVKISWQLIYTLIKDPILRLCHRLIACSIAGRSQAPEKVTMIDLFYLRGMDVDSVNVPYLLARYLRLFDAGRKSGAHISGRQFIAGLAEHFGLLTAQILGGLTVIALELPSIDMTELVRLKIFAEDAPIIDEGGQADPAPEHLTGLSEGAHLQHSRDGPDRGLVRPAPPQHGRTCSSLTHVPSYPYLTKPGRPREGNTDEYWWRIYESRNLEVLES</sequence>
<dbReference type="EMBL" id="BQNB010009231">
    <property type="protein sequence ID" value="GJS60595.1"/>
    <property type="molecule type" value="Genomic_DNA"/>
</dbReference>
<name>A0ABQ4X6T5_9ASTR</name>
<accession>A0ABQ4X6T5</accession>
<reference evidence="2" key="2">
    <citation type="submission" date="2022-01" db="EMBL/GenBank/DDBJ databases">
        <authorList>
            <person name="Yamashiro T."/>
            <person name="Shiraishi A."/>
            <person name="Satake H."/>
            <person name="Nakayama K."/>
        </authorList>
    </citation>
    <scope>NUCLEOTIDE SEQUENCE</scope>
</reference>
<dbReference type="Proteomes" id="UP001151760">
    <property type="component" value="Unassembled WGS sequence"/>
</dbReference>
<organism evidence="2 3">
    <name type="scientific">Tanacetum coccineum</name>
    <dbReference type="NCBI Taxonomy" id="301880"/>
    <lineage>
        <taxon>Eukaryota</taxon>
        <taxon>Viridiplantae</taxon>
        <taxon>Streptophyta</taxon>
        <taxon>Embryophyta</taxon>
        <taxon>Tracheophyta</taxon>
        <taxon>Spermatophyta</taxon>
        <taxon>Magnoliopsida</taxon>
        <taxon>eudicotyledons</taxon>
        <taxon>Gunneridae</taxon>
        <taxon>Pentapetalae</taxon>
        <taxon>asterids</taxon>
        <taxon>campanulids</taxon>
        <taxon>Asterales</taxon>
        <taxon>Asteraceae</taxon>
        <taxon>Asteroideae</taxon>
        <taxon>Anthemideae</taxon>
        <taxon>Anthemidinae</taxon>
        <taxon>Tanacetum</taxon>
    </lineage>
</organism>
<evidence type="ECO:0000256" key="1">
    <source>
        <dbReference type="SAM" id="MobiDB-lite"/>
    </source>
</evidence>
<evidence type="ECO:0000313" key="3">
    <source>
        <dbReference type="Proteomes" id="UP001151760"/>
    </source>
</evidence>
<gene>
    <name evidence="2" type="ORF">Tco_0655379</name>
</gene>